<feature type="region of interest" description="Disordered" evidence="2">
    <location>
        <begin position="323"/>
        <end position="342"/>
    </location>
</feature>
<feature type="domain" description="Serine-threonine/tyrosine-protein kinase catalytic" evidence="3">
    <location>
        <begin position="16"/>
        <end position="85"/>
    </location>
</feature>
<dbReference type="PANTHER" id="PTHR44329:SF30">
    <property type="entry name" value="MITOGEN-ACTIVATED PROTEIN KINASE KINASE KINASE 21"/>
    <property type="match status" value="1"/>
</dbReference>
<evidence type="ECO:0000256" key="1">
    <source>
        <dbReference type="SAM" id="Coils"/>
    </source>
</evidence>
<dbReference type="GO" id="GO:0004706">
    <property type="term" value="F:JUN kinase kinase kinase activity"/>
    <property type="evidence" value="ECO:0007669"/>
    <property type="project" value="TreeGrafter"/>
</dbReference>
<dbReference type="Pfam" id="PF07714">
    <property type="entry name" value="PK_Tyr_Ser-Thr"/>
    <property type="match status" value="1"/>
</dbReference>
<reference evidence="4" key="1">
    <citation type="submission" date="2022-07" db="EMBL/GenBank/DDBJ databases">
        <title>Chromosome-level genome of Muraenolepis orangiensis.</title>
        <authorList>
            <person name="Kim J."/>
        </authorList>
    </citation>
    <scope>NUCLEOTIDE SEQUENCE</scope>
    <source>
        <strain evidence="4">KU_S4_2022</strain>
        <tissue evidence="4">Muscle</tissue>
    </source>
</reference>
<dbReference type="PANTHER" id="PTHR44329">
    <property type="entry name" value="SERINE/THREONINE-PROTEIN KINASE TNNI3K-RELATED"/>
    <property type="match status" value="1"/>
</dbReference>
<feature type="region of interest" description="Disordered" evidence="2">
    <location>
        <begin position="210"/>
        <end position="238"/>
    </location>
</feature>
<dbReference type="InterPro" id="IPR001245">
    <property type="entry name" value="Ser-Thr/Tyr_kinase_cat_dom"/>
</dbReference>
<evidence type="ECO:0000313" key="5">
    <source>
        <dbReference type="Proteomes" id="UP001148018"/>
    </source>
</evidence>
<accession>A0A9Q0IUM7</accession>
<proteinExistence type="predicted"/>
<dbReference type="AlphaFoldDB" id="A0A9Q0IUM7"/>
<dbReference type="Proteomes" id="UP001148018">
    <property type="component" value="Unassembled WGS sequence"/>
</dbReference>
<organism evidence="4 5">
    <name type="scientific">Muraenolepis orangiensis</name>
    <name type="common">Patagonian moray cod</name>
    <dbReference type="NCBI Taxonomy" id="630683"/>
    <lineage>
        <taxon>Eukaryota</taxon>
        <taxon>Metazoa</taxon>
        <taxon>Chordata</taxon>
        <taxon>Craniata</taxon>
        <taxon>Vertebrata</taxon>
        <taxon>Euteleostomi</taxon>
        <taxon>Actinopterygii</taxon>
        <taxon>Neopterygii</taxon>
        <taxon>Teleostei</taxon>
        <taxon>Neoteleostei</taxon>
        <taxon>Acanthomorphata</taxon>
        <taxon>Zeiogadaria</taxon>
        <taxon>Gadariae</taxon>
        <taxon>Gadiformes</taxon>
        <taxon>Muraenolepidoidei</taxon>
        <taxon>Muraenolepididae</taxon>
        <taxon>Muraenolepis</taxon>
    </lineage>
</organism>
<feature type="compositionally biased region" description="Low complexity" evidence="2">
    <location>
        <begin position="225"/>
        <end position="238"/>
    </location>
</feature>
<dbReference type="OrthoDB" id="339325at2759"/>
<evidence type="ECO:0000259" key="3">
    <source>
        <dbReference type="Pfam" id="PF07714"/>
    </source>
</evidence>
<feature type="coiled-coil region" evidence="1">
    <location>
        <begin position="112"/>
        <end position="139"/>
    </location>
</feature>
<feature type="region of interest" description="Disordered" evidence="2">
    <location>
        <begin position="274"/>
        <end position="301"/>
    </location>
</feature>
<feature type="compositionally biased region" description="Basic and acidic residues" evidence="2">
    <location>
        <begin position="421"/>
        <end position="431"/>
    </location>
</feature>
<gene>
    <name evidence="4" type="ORF">NHX12_022770</name>
</gene>
<dbReference type="InterPro" id="IPR051681">
    <property type="entry name" value="Ser/Thr_Kinases-Pseudokinases"/>
</dbReference>
<dbReference type="SUPFAM" id="SSF56112">
    <property type="entry name" value="Protein kinase-like (PK-like)"/>
    <property type="match status" value="1"/>
</dbReference>
<feature type="compositionally biased region" description="Polar residues" evidence="2">
    <location>
        <begin position="463"/>
        <end position="476"/>
    </location>
</feature>
<dbReference type="Gene3D" id="1.10.510.10">
    <property type="entry name" value="Transferase(Phosphotransferase) domain 1"/>
    <property type="match status" value="1"/>
</dbReference>
<keyword evidence="5" id="KW-1185">Reference proteome</keyword>
<protein>
    <recommendedName>
        <fullName evidence="3">Serine-threonine/tyrosine-protein kinase catalytic domain-containing protein</fullName>
    </recommendedName>
</protein>
<feature type="compositionally biased region" description="Pro residues" evidence="2">
    <location>
        <begin position="491"/>
        <end position="501"/>
    </location>
</feature>
<dbReference type="InterPro" id="IPR011009">
    <property type="entry name" value="Kinase-like_dom_sf"/>
</dbReference>
<keyword evidence="1" id="KW-0175">Coiled coil</keyword>
<evidence type="ECO:0000256" key="2">
    <source>
        <dbReference type="SAM" id="MobiDB-lite"/>
    </source>
</evidence>
<sequence>MCVCPPSIHLSMCPSSYGVLLWELLTGEVPYRGIDGLAVAYGVAVNKLTLPIPSTCPEPFAKLMEECWDQDPHVRPSFSCILEQLSAIEEAVMATMPQDSFHSMQDDWRVEIQEMFDDLRTKEKELRSREEELSRAALQQKSQEELLKRREQQLAEREINVLERELNILIFQLNKDKPNVKKRKGKFKRSRLKLKDGNRISLPSDFQHKITVQASPSMDKRRSLHSTNSSPPSSPTLIPRLRAIQLTLDESNRTWGRSTLFRPEEFDDAKKGIKKKGRTWGPSSVQSKERVRPLSDGSNPWSTSLVKAQQSVPLAALFTEQAGGGKEDALSPEGVDGSSKPKQLKFPNQVYIDLPLWREDQSPTLAGHCGPGGETTTTAGGPETDSALYGCGALLASLALGYDLREALRGPEEAGEAPGVPREEKKKKEGLFQRATRFRRSVSPPGGRAPRKEEPAPGPVNLISMSAISECNSTKPPSLPPGEKDKTPDATPSPAPEPENPIPGLRLRRKKSSSTNHSTNGTPAPQAPPATNQKKKSEKDNKSISAEKKKPSATEPPCSRPRPLSLRAKPQTWALLRGRNKSYSLGHYSGHKSAQALTVMLSPEGPGMSGCSLLDMDTEGQKRDCTVPLCRIQSSPGRPSVFQLEKGFLS</sequence>
<dbReference type="EMBL" id="JANIIK010000038">
    <property type="protein sequence ID" value="KAJ3610678.1"/>
    <property type="molecule type" value="Genomic_DNA"/>
</dbReference>
<feature type="compositionally biased region" description="Basic and acidic residues" evidence="2">
    <location>
        <begin position="535"/>
        <end position="552"/>
    </location>
</feature>
<name>A0A9Q0IUM7_9TELE</name>
<feature type="region of interest" description="Disordered" evidence="2">
    <location>
        <begin position="411"/>
        <end position="571"/>
    </location>
</feature>
<feature type="compositionally biased region" description="Low complexity" evidence="2">
    <location>
        <begin position="519"/>
        <end position="532"/>
    </location>
</feature>
<comment type="caution">
    <text evidence="4">The sequence shown here is derived from an EMBL/GenBank/DDBJ whole genome shotgun (WGS) entry which is preliminary data.</text>
</comment>
<evidence type="ECO:0000313" key="4">
    <source>
        <dbReference type="EMBL" id="KAJ3610678.1"/>
    </source>
</evidence>